<keyword evidence="2" id="KW-0285">Flavoprotein</keyword>
<dbReference type="InterPro" id="IPR023753">
    <property type="entry name" value="FAD/NAD-binding_dom"/>
</dbReference>
<dbReference type="Gene3D" id="3.50.50.100">
    <property type="match status" value="1"/>
</dbReference>
<comment type="similarity">
    <text evidence="1">Belongs to the FAD-dependent oxidoreductase family.</text>
</comment>
<sequence>MSATPTPNLIDTHEAVVIFGGGIAGATLAKSLVRDFSVMLVDPRDFIEVPMAATRVIVDPDLAGPATIAFAEALVGVRHVQGRLAEWTPEGGRVELADGAQVVISGNVTVLATGSRHANPLMRSSSGSMEERRALYRRYNVRIMEAEQILIVGGGPIGVEIAGEISEAWPEKSITLIERGERLLKGSSEELAREATRILEARGVTLITGENLTSQPSTDPFAEGGTVTTDKGRVIDYALLIWATGGQPETAFMRKHYAALLDEAGRLRVDPQLRVKGLTNVFAVGDINDVAENKMAVHILGQAKTAETNIRAILTGRGALAVYKAKTGNPMMLLALGRHTGVSHLPILGVVKAGWLNRMIKTRDMLVPRFRKAFGL</sequence>
<evidence type="ECO:0000313" key="6">
    <source>
        <dbReference type="EMBL" id="TRL36466.1"/>
    </source>
</evidence>
<dbReference type="Proteomes" id="UP000316781">
    <property type="component" value="Unassembled WGS sequence"/>
</dbReference>
<dbReference type="AlphaFoldDB" id="A0A549T3L9"/>
<keyword evidence="3" id="KW-0274">FAD</keyword>
<dbReference type="RefSeq" id="WP_142862055.1">
    <property type="nucleotide sequence ID" value="NZ_VJMF01000020.1"/>
</dbReference>
<dbReference type="InterPro" id="IPR036188">
    <property type="entry name" value="FAD/NAD-bd_sf"/>
</dbReference>
<comment type="caution">
    <text evidence="6">The sequence shown here is derived from an EMBL/GenBank/DDBJ whole genome shotgun (WGS) entry which is preliminary data.</text>
</comment>
<dbReference type="PRINTS" id="PR00469">
    <property type="entry name" value="PNDRDTASEII"/>
</dbReference>
<name>A0A549T3L9_METSR</name>
<keyword evidence="4" id="KW-0560">Oxidoreductase</keyword>
<organism evidence="6 7">
    <name type="scientific">Methylosinus sporium</name>
    <dbReference type="NCBI Taxonomy" id="428"/>
    <lineage>
        <taxon>Bacteria</taxon>
        <taxon>Pseudomonadati</taxon>
        <taxon>Pseudomonadota</taxon>
        <taxon>Alphaproteobacteria</taxon>
        <taxon>Hyphomicrobiales</taxon>
        <taxon>Methylocystaceae</taxon>
        <taxon>Methylosinus</taxon>
    </lineage>
</organism>
<dbReference type="PRINTS" id="PR00368">
    <property type="entry name" value="FADPNR"/>
</dbReference>
<dbReference type="PANTHER" id="PTHR43735:SF3">
    <property type="entry name" value="FERROPTOSIS SUPPRESSOR PROTEIN 1"/>
    <property type="match status" value="1"/>
</dbReference>
<evidence type="ECO:0000256" key="1">
    <source>
        <dbReference type="ARBA" id="ARBA00006442"/>
    </source>
</evidence>
<proteinExistence type="inferred from homology"/>
<dbReference type="Pfam" id="PF07992">
    <property type="entry name" value="Pyr_redox_2"/>
    <property type="match status" value="1"/>
</dbReference>
<dbReference type="PANTHER" id="PTHR43735">
    <property type="entry name" value="APOPTOSIS-INDUCING FACTOR 1"/>
    <property type="match status" value="1"/>
</dbReference>
<dbReference type="GO" id="GO:0004174">
    <property type="term" value="F:electron-transferring-flavoprotein dehydrogenase activity"/>
    <property type="evidence" value="ECO:0007669"/>
    <property type="project" value="TreeGrafter"/>
</dbReference>
<dbReference type="EMBL" id="VJMF01000020">
    <property type="protein sequence ID" value="TRL36466.1"/>
    <property type="molecule type" value="Genomic_DNA"/>
</dbReference>
<evidence type="ECO:0000259" key="5">
    <source>
        <dbReference type="Pfam" id="PF07992"/>
    </source>
</evidence>
<evidence type="ECO:0000256" key="2">
    <source>
        <dbReference type="ARBA" id="ARBA00022630"/>
    </source>
</evidence>
<dbReference type="SUPFAM" id="SSF51905">
    <property type="entry name" value="FAD/NAD(P)-binding domain"/>
    <property type="match status" value="1"/>
</dbReference>
<evidence type="ECO:0000313" key="7">
    <source>
        <dbReference type="Proteomes" id="UP000316781"/>
    </source>
</evidence>
<accession>A0A549T3L9</accession>
<reference evidence="6 7" key="1">
    <citation type="submission" date="2019-07" db="EMBL/GenBank/DDBJ databases">
        <title>Ln-dependent methylotrophs.</title>
        <authorList>
            <person name="Tani A."/>
        </authorList>
    </citation>
    <scope>NUCLEOTIDE SEQUENCE [LARGE SCALE GENOMIC DNA]</scope>
    <source>
        <strain evidence="6 7">SM89A</strain>
    </source>
</reference>
<evidence type="ECO:0000256" key="4">
    <source>
        <dbReference type="ARBA" id="ARBA00023002"/>
    </source>
</evidence>
<dbReference type="GO" id="GO:0050660">
    <property type="term" value="F:flavin adenine dinucleotide binding"/>
    <property type="evidence" value="ECO:0007669"/>
    <property type="project" value="TreeGrafter"/>
</dbReference>
<feature type="domain" description="FAD/NAD(P)-binding" evidence="5">
    <location>
        <begin position="16"/>
        <end position="297"/>
    </location>
</feature>
<dbReference type="GO" id="GO:0005737">
    <property type="term" value="C:cytoplasm"/>
    <property type="evidence" value="ECO:0007669"/>
    <property type="project" value="TreeGrafter"/>
</dbReference>
<gene>
    <name evidence="6" type="ORF">FM996_04710</name>
</gene>
<evidence type="ECO:0000256" key="3">
    <source>
        <dbReference type="ARBA" id="ARBA00022827"/>
    </source>
</evidence>
<protein>
    <submittedName>
        <fullName evidence="6">FAD-dependent oxidoreductase</fullName>
    </submittedName>
</protein>